<dbReference type="Pfam" id="PF10748">
    <property type="entry name" value="HofP"/>
    <property type="match status" value="1"/>
</dbReference>
<evidence type="ECO:0000313" key="5">
    <source>
        <dbReference type="Proteomes" id="UP001171299"/>
    </source>
</evidence>
<sequence length="129" mass="14413">MRVSVLLCFLLGSPAVLARDPFQPMAPVFCQSTIDPPQGWRLQGIVGIPDHYVAWLRSPQGKNVRLEQQMQLPQTPWRVQHLTARSLLLLAEQSCSPQQIQFRIKGGFYVTEDAMDAGGAVSERAIARQ</sequence>
<reference evidence="2" key="3">
    <citation type="submission" date="2023-07" db="EMBL/GenBank/DDBJ databases">
        <title>The extreme plant-growth-promoting properties of Pantoea phytobeneficialis PF55 revealed by functional and genomic analysis.</title>
        <authorList>
            <person name="Nascimento F.X."/>
            <person name="Marcio R.J."/>
        </authorList>
    </citation>
    <scope>NUCLEOTIDE SEQUENCE</scope>
    <source>
        <strain evidence="2">PF55</strain>
    </source>
</reference>
<evidence type="ECO:0000313" key="2">
    <source>
        <dbReference type="EMBL" id="MDO6407897.1"/>
    </source>
</evidence>
<dbReference type="EMBL" id="CP024636">
    <property type="protein sequence ID" value="QGR08355.1"/>
    <property type="molecule type" value="Genomic_DNA"/>
</dbReference>
<organism evidence="3 4">
    <name type="scientific">Pantoea phytobeneficialis</name>
    <dbReference type="NCBI Taxonomy" id="2052056"/>
    <lineage>
        <taxon>Bacteria</taxon>
        <taxon>Pseudomonadati</taxon>
        <taxon>Pseudomonadota</taxon>
        <taxon>Gammaproteobacteria</taxon>
        <taxon>Enterobacterales</taxon>
        <taxon>Erwiniaceae</taxon>
        <taxon>Pantoea</taxon>
    </lineage>
</organism>
<evidence type="ECO:0000313" key="3">
    <source>
        <dbReference type="EMBL" id="QGR08355.1"/>
    </source>
</evidence>
<dbReference type="Proteomes" id="UP000424872">
    <property type="component" value="Chromosome"/>
</dbReference>
<evidence type="ECO:0000313" key="4">
    <source>
        <dbReference type="Proteomes" id="UP000424872"/>
    </source>
</evidence>
<gene>
    <name evidence="3" type="ORF">CTZ24_18785</name>
    <name evidence="2" type="ORF">Q3404_15070</name>
</gene>
<keyword evidence="1" id="KW-0732">Signal</keyword>
<dbReference type="InterPro" id="IPR019684">
    <property type="entry name" value="HofP"/>
</dbReference>
<name>A0AAP9H7W7_9GAMM</name>
<keyword evidence="5" id="KW-1185">Reference proteome</keyword>
<dbReference type="EMBL" id="JAUOOM010000014">
    <property type="protein sequence ID" value="MDO6407897.1"/>
    <property type="molecule type" value="Genomic_DNA"/>
</dbReference>
<proteinExistence type="predicted"/>
<evidence type="ECO:0000256" key="1">
    <source>
        <dbReference type="SAM" id="SignalP"/>
    </source>
</evidence>
<protein>
    <submittedName>
        <fullName evidence="2">HofP DNA utilization family protein</fullName>
    </submittedName>
</protein>
<dbReference type="Proteomes" id="UP001171299">
    <property type="component" value="Unassembled WGS sequence"/>
</dbReference>
<accession>A0AAP9H7W7</accession>
<reference evidence="3" key="2">
    <citation type="journal article" date="2020" name="Environ. Microbiol.">
        <title>The extreme plant-growth-promoting properties of Pantoea phytobeneficialis MSR2 revealed by functional and genomic analysis.</title>
        <authorList>
            <person name="Nascimento F.X."/>
            <person name="Hernandez A.G."/>
            <person name="Glick B.R."/>
            <person name="Rossi M.J."/>
        </authorList>
    </citation>
    <scope>NUCLEOTIDE SEQUENCE</scope>
    <source>
        <strain evidence="3">MSR2</strain>
    </source>
</reference>
<reference evidence="4" key="1">
    <citation type="submission" date="2017-11" db="EMBL/GenBank/DDBJ databases">
        <title>Genome sequence of Pantoea sp. MSR2.</title>
        <authorList>
            <person name="Nascimento F.X."/>
        </authorList>
    </citation>
    <scope>NUCLEOTIDE SEQUENCE [LARGE SCALE GENOMIC DNA]</scope>
    <source>
        <strain evidence="4">MSR2</strain>
    </source>
</reference>
<dbReference type="KEGG" id="ppho:CTZ24_18785"/>
<dbReference type="RefSeq" id="WP_208724308.1">
    <property type="nucleotide sequence ID" value="NZ_CP024636.1"/>
</dbReference>
<dbReference type="AlphaFoldDB" id="A0AAP9H7W7"/>
<feature type="chain" id="PRO_5043027045" evidence="1">
    <location>
        <begin position="19"/>
        <end position="129"/>
    </location>
</feature>
<feature type="signal peptide" evidence="1">
    <location>
        <begin position="1"/>
        <end position="18"/>
    </location>
</feature>